<dbReference type="OrthoDB" id="8300194at2759"/>
<dbReference type="Gene3D" id="3.90.1200.10">
    <property type="match status" value="1"/>
</dbReference>
<organism evidence="2 3">
    <name type="scientific">Rhodocollybia butyracea</name>
    <dbReference type="NCBI Taxonomy" id="206335"/>
    <lineage>
        <taxon>Eukaryota</taxon>
        <taxon>Fungi</taxon>
        <taxon>Dikarya</taxon>
        <taxon>Basidiomycota</taxon>
        <taxon>Agaricomycotina</taxon>
        <taxon>Agaricomycetes</taxon>
        <taxon>Agaricomycetidae</taxon>
        <taxon>Agaricales</taxon>
        <taxon>Marasmiineae</taxon>
        <taxon>Omphalotaceae</taxon>
        <taxon>Rhodocollybia</taxon>
    </lineage>
</organism>
<keyword evidence="2" id="KW-0418">Kinase</keyword>
<evidence type="ECO:0000313" key="3">
    <source>
        <dbReference type="Proteomes" id="UP000772434"/>
    </source>
</evidence>
<feature type="non-terminal residue" evidence="2">
    <location>
        <position position="1"/>
    </location>
</feature>
<accession>A0A9P5PY02</accession>
<dbReference type="InterPro" id="IPR011009">
    <property type="entry name" value="Kinase-like_dom_sf"/>
</dbReference>
<gene>
    <name evidence="2" type="ORF">BDP27DRAFT_1322196</name>
</gene>
<dbReference type="AlphaFoldDB" id="A0A9P5PY02"/>
<dbReference type="SUPFAM" id="SSF56112">
    <property type="entry name" value="Protein kinase-like (PK-like)"/>
    <property type="match status" value="1"/>
</dbReference>
<comment type="caution">
    <text evidence="2">The sequence shown here is derived from an EMBL/GenBank/DDBJ whole genome shotgun (WGS) entry which is preliminary data.</text>
</comment>
<proteinExistence type="predicted"/>
<keyword evidence="3" id="KW-1185">Reference proteome</keyword>
<dbReference type="InterPro" id="IPR002575">
    <property type="entry name" value="Aminoglycoside_PTrfase"/>
</dbReference>
<evidence type="ECO:0000259" key="1">
    <source>
        <dbReference type="Pfam" id="PF01636"/>
    </source>
</evidence>
<keyword evidence="2" id="KW-0808">Transferase</keyword>
<dbReference type="EMBL" id="JADNRY010000032">
    <property type="protein sequence ID" value="KAF9071471.1"/>
    <property type="molecule type" value="Genomic_DNA"/>
</dbReference>
<sequence>ALIVRPQQAPELSVSTFSDATILELWHSEHKIDQGTFFIHPLHRFNTGDVARIAYDAVAKSRCRVYASELVVSELVRTETRIPVPFCQRYIPSSNSGGDACIVMQYVEGDVLDDVWATLSIWMKFRVIITLRYYIRQLRMLPALLRLSNPGPIGGSPDYCESRLLTEDPPNLFESYADMVTWYGMRHRFMQKYRKMPQNIAHFDDSRPLAIVHQDLHPRNLIMGRDGQLWVIDWGRAGVYPDWFEYGNLMMLAEESRGSGQMPFIRAILYSLRHLLRDISDIDLT</sequence>
<dbReference type="Proteomes" id="UP000772434">
    <property type="component" value="Unassembled WGS sequence"/>
</dbReference>
<dbReference type="GO" id="GO:0016301">
    <property type="term" value="F:kinase activity"/>
    <property type="evidence" value="ECO:0007669"/>
    <property type="project" value="UniProtKB-KW"/>
</dbReference>
<evidence type="ECO:0000313" key="2">
    <source>
        <dbReference type="EMBL" id="KAF9071471.1"/>
    </source>
</evidence>
<reference evidence="2" key="1">
    <citation type="submission" date="2020-11" db="EMBL/GenBank/DDBJ databases">
        <authorList>
            <consortium name="DOE Joint Genome Institute"/>
            <person name="Ahrendt S."/>
            <person name="Riley R."/>
            <person name="Andreopoulos W."/>
            <person name="Labutti K."/>
            <person name="Pangilinan J."/>
            <person name="Ruiz-Duenas F.J."/>
            <person name="Barrasa J.M."/>
            <person name="Sanchez-Garcia M."/>
            <person name="Camarero S."/>
            <person name="Miyauchi S."/>
            <person name="Serrano A."/>
            <person name="Linde D."/>
            <person name="Babiker R."/>
            <person name="Drula E."/>
            <person name="Ayuso-Fernandez I."/>
            <person name="Pacheco R."/>
            <person name="Padilla G."/>
            <person name="Ferreira P."/>
            <person name="Barriuso J."/>
            <person name="Kellner H."/>
            <person name="Castanera R."/>
            <person name="Alfaro M."/>
            <person name="Ramirez L."/>
            <person name="Pisabarro A.G."/>
            <person name="Kuo A."/>
            <person name="Tritt A."/>
            <person name="Lipzen A."/>
            <person name="He G."/>
            <person name="Yan M."/>
            <person name="Ng V."/>
            <person name="Cullen D."/>
            <person name="Martin F."/>
            <person name="Rosso M.-N."/>
            <person name="Henrissat B."/>
            <person name="Hibbett D."/>
            <person name="Martinez A.T."/>
            <person name="Grigoriev I.V."/>
        </authorList>
    </citation>
    <scope>NUCLEOTIDE SEQUENCE</scope>
    <source>
        <strain evidence="2">AH 40177</strain>
    </source>
</reference>
<protein>
    <submittedName>
        <fullName evidence="2">Kinase-like domain-containing protein</fullName>
    </submittedName>
</protein>
<name>A0A9P5PY02_9AGAR</name>
<feature type="domain" description="Aminoglycoside phosphotransferase" evidence="1">
    <location>
        <begin position="193"/>
        <end position="254"/>
    </location>
</feature>
<dbReference type="PANTHER" id="PTHR21310:SF39">
    <property type="entry name" value="AMINOGLYCOSIDE PHOSPHOTRANSFERASE DOMAIN-CONTAINING PROTEIN"/>
    <property type="match status" value="1"/>
</dbReference>
<dbReference type="PANTHER" id="PTHR21310">
    <property type="entry name" value="AMINOGLYCOSIDE PHOSPHOTRANSFERASE-RELATED-RELATED"/>
    <property type="match status" value="1"/>
</dbReference>
<dbReference type="InterPro" id="IPR051678">
    <property type="entry name" value="AGP_Transferase"/>
</dbReference>
<dbReference type="Pfam" id="PF01636">
    <property type="entry name" value="APH"/>
    <property type="match status" value="1"/>
</dbReference>